<dbReference type="GO" id="GO:0016787">
    <property type="term" value="F:hydrolase activity"/>
    <property type="evidence" value="ECO:0007669"/>
    <property type="project" value="UniProtKB-KW"/>
</dbReference>
<comment type="caution">
    <text evidence="8">The sequence shown here is derived from an EMBL/GenBank/DDBJ whole genome shotgun (WGS) entry which is preliminary data.</text>
</comment>
<dbReference type="PROSITE" id="PS00134">
    <property type="entry name" value="TRYPSIN_HIS"/>
    <property type="match status" value="1"/>
</dbReference>
<keyword evidence="3 6" id="KW-0732">Signal</keyword>
<dbReference type="PROSITE" id="PS50240">
    <property type="entry name" value="TRYPSIN_DOM"/>
    <property type="match status" value="1"/>
</dbReference>
<reference evidence="8" key="1">
    <citation type="submission" date="2022-08" db="EMBL/GenBank/DDBJ databases">
        <title>Novel Bdellovibrio Species Isolated from Svalbard: Designation Bdellovibrio svalbardensis.</title>
        <authorList>
            <person name="Mitchell R.J."/>
            <person name="Choi S.Y."/>
        </authorList>
    </citation>
    <scope>NUCLEOTIDE SEQUENCE</scope>
    <source>
        <strain evidence="8">PAP01</strain>
    </source>
</reference>
<dbReference type="EMBL" id="JANRMI010000007">
    <property type="protein sequence ID" value="MDG0818217.1"/>
    <property type="molecule type" value="Genomic_DNA"/>
</dbReference>
<dbReference type="InterPro" id="IPR008256">
    <property type="entry name" value="Peptidase_S1B"/>
</dbReference>
<dbReference type="EC" id="3.4.21.-" evidence="6"/>
<protein>
    <recommendedName>
        <fullName evidence="6">Serine protease</fullName>
        <ecNumber evidence="6">3.4.21.-</ecNumber>
    </recommendedName>
</protein>
<dbReference type="RefSeq" id="WP_277579693.1">
    <property type="nucleotide sequence ID" value="NZ_JANRMI010000007.1"/>
</dbReference>
<feature type="signal peptide" evidence="6">
    <location>
        <begin position="1"/>
        <end position="27"/>
    </location>
</feature>
<dbReference type="InterPro" id="IPR018114">
    <property type="entry name" value="TRYPSIN_HIS"/>
</dbReference>
<feature type="domain" description="Peptidase S1" evidence="7">
    <location>
        <begin position="49"/>
        <end position="283"/>
    </location>
</feature>
<evidence type="ECO:0000313" key="8">
    <source>
        <dbReference type="EMBL" id="MDG0818217.1"/>
    </source>
</evidence>
<evidence type="ECO:0000256" key="2">
    <source>
        <dbReference type="ARBA" id="ARBA00022670"/>
    </source>
</evidence>
<proteinExistence type="inferred from homology"/>
<comment type="similarity">
    <text evidence="1 6">Belongs to the peptidase S1B family.</text>
</comment>
<dbReference type="PANTHER" id="PTHR15462:SF8">
    <property type="entry name" value="SERINE PROTEASE"/>
    <property type="match status" value="1"/>
</dbReference>
<accession>A0ABT6DMX0</accession>
<dbReference type="PANTHER" id="PTHR15462">
    <property type="entry name" value="SERINE PROTEASE"/>
    <property type="match status" value="1"/>
</dbReference>
<evidence type="ECO:0000256" key="3">
    <source>
        <dbReference type="ARBA" id="ARBA00022729"/>
    </source>
</evidence>
<keyword evidence="9" id="KW-1185">Reference proteome</keyword>
<sequence length="401" mass="44658">MRICRAFIVVCLLAILWQTIAMESALAQEQTASFVGSLGRFAKPGQRQALPGKFLRKQIQDSTGFPLRTIGHIETSGRKLGSCTGTLVGDRYVLTAAHCVYNLETKMWINDLKFIPGQTGQNIMTFDPVDWERVYVPQRYLEFAQKSKAPEAYAYDYAIIVLKDKVGERLGWLGFSTVDAQVNAYSAVSISGYPGDKDRGTLWDVNCPMERRGSQWQFQCDSFHGMSGSALRVPKADNSGSIIVGVLDWGQEDKPGMENYNGGVAITSEVFAQLKNWLNDQADSTTAVLENNLPETVEIYVRNSCPEATKAKVAVRYLSAENQWIQSAQWVQVEAGETIKLARTFPGIEYYFFTAKADGGLLWKGDSLAYIQGRPEYMLKVDLGEDVFAKGIEVRDLTCKP</sequence>
<evidence type="ECO:0000256" key="5">
    <source>
        <dbReference type="ARBA" id="ARBA00022825"/>
    </source>
</evidence>
<organism evidence="8 9">
    <name type="scientific">Bdellovibrio svalbardensis</name>
    <dbReference type="NCBI Taxonomy" id="2972972"/>
    <lineage>
        <taxon>Bacteria</taxon>
        <taxon>Pseudomonadati</taxon>
        <taxon>Bdellovibrionota</taxon>
        <taxon>Bdellovibrionia</taxon>
        <taxon>Bdellovibrionales</taxon>
        <taxon>Pseudobdellovibrionaceae</taxon>
        <taxon>Bdellovibrio</taxon>
    </lineage>
</organism>
<dbReference type="Pfam" id="PF00089">
    <property type="entry name" value="Trypsin"/>
    <property type="match status" value="1"/>
</dbReference>
<evidence type="ECO:0000256" key="4">
    <source>
        <dbReference type="ARBA" id="ARBA00022801"/>
    </source>
</evidence>
<evidence type="ECO:0000259" key="7">
    <source>
        <dbReference type="PROSITE" id="PS50240"/>
    </source>
</evidence>
<dbReference type="InterPro" id="IPR009003">
    <property type="entry name" value="Peptidase_S1_PA"/>
</dbReference>
<evidence type="ECO:0000256" key="1">
    <source>
        <dbReference type="ARBA" id="ARBA00008764"/>
    </source>
</evidence>
<keyword evidence="5 6" id="KW-0720">Serine protease</keyword>
<dbReference type="Gene3D" id="2.40.10.10">
    <property type="entry name" value="Trypsin-like serine proteases"/>
    <property type="match status" value="2"/>
</dbReference>
<evidence type="ECO:0000313" key="9">
    <source>
        <dbReference type="Proteomes" id="UP001152321"/>
    </source>
</evidence>
<evidence type="ECO:0000256" key="6">
    <source>
        <dbReference type="RuleBase" id="RU004296"/>
    </source>
</evidence>
<dbReference type="InterPro" id="IPR043504">
    <property type="entry name" value="Peptidase_S1_PA_chymotrypsin"/>
</dbReference>
<dbReference type="SUPFAM" id="SSF50494">
    <property type="entry name" value="Trypsin-like serine proteases"/>
    <property type="match status" value="1"/>
</dbReference>
<gene>
    <name evidence="8" type="ORF">NWE73_17675</name>
</gene>
<dbReference type="PRINTS" id="PR00839">
    <property type="entry name" value="V8PROTEASE"/>
</dbReference>
<dbReference type="Proteomes" id="UP001152321">
    <property type="component" value="Unassembled WGS sequence"/>
</dbReference>
<dbReference type="InterPro" id="IPR050966">
    <property type="entry name" value="Glutamyl_endopeptidase"/>
</dbReference>
<name>A0ABT6DMX0_9BACT</name>
<keyword evidence="4 6" id="KW-0378">Hydrolase</keyword>
<feature type="chain" id="PRO_5044989445" description="Serine protease" evidence="6">
    <location>
        <begin position="28"/>
        <end position="401"/>
    </location>
</feature>
<dbReference type="InterPro" id="IPR001254">
    <property type="entry name" value="Trypsin_dom"/>
</dbReference>
<keyword evidence="2 6" id="KW-0645">Protease</keyword>